<feature type="compositionally biased region" description="Basic and acidic residues" evidence="7">
    <location>
        <begin position="806"/>
        <end position="817"/>
    </location>
</feature>
<feature type="region of interest" description="Disordered" evidence="7">
    <location>
        <begin position="701"/>
        <end position="743"/>
    </location>
</feature>
<dbReference type="InterPro" id="IPR022764">
    <property type="entry name" value="Peptidase_S54_rhomboid_dom"/>
</dbReference>
<dbReference type="FunFam" id="1.20.1540.10:FF:000025">
    <property type="entry name" value="Putative rhomboid family"/>
    <property type="match status" value="1"/>
</dbReference>
<dbReference type="Proteomes" id="UP000192223">
    <property type="component" value="Unplaced"/>
</dbReference>
<dbReference type="GO" id="GO:0005789">
    <property type="term" value="C:endoplasmic reticulum membrane"/>
    <property type="evidence" value="ECO:0007669"/>
    <property type="project" value="UniProtKB-SubCell"/>
</dbReference>
<reference evidence="11 12" key="1">
    <citation type="submission" date="2025-04" db="UniProtKB">
        <authorList>
            <consortium name="RefSeq"/>
        </authorList>
    </citation>
    <scope>IDENTIFICATION</scope>
    <source>
        <tissue evidence="11 12">Entire body</tissue>
    </source>
</reference>
<feature type="compositionally biased region" description="Pro residues" evidence="7">
    <location>
        <begin position="358"/>
        <end position="373"/>
    </location>
</feature>
<dbReference type="CTD" id="2768944"/>
<gene>
    <name evidence="11 12" type="primary">LOC108737260</name>
</gene>
<protein>
    <submittedName>
        <fullName evidence="11 12">Inactive rhomboid protein 1 isoform X1</fullName>
    </submittedName>
</protein>
<dbReference type="GO" id="GO:0050708">
    <property type="term" value="P:regulation of protein secretion"/>
    <property type="evidence" value="ECO:0007669"/>
    <property type="project" value="TreeGrafter"/>
</dbReference>
<feature type="region of interest" description="Disordered" evidence="7">
    <location>
        <begin position="1"/>
        <end position="21"/>
    </location>
</feature>
<feature type="region of interest" description="Disordered" evidence="7">
    <location>
        <begin position="339"/>
        <end position="380"/>
    </location>
</feature>
<feature type="transmembrane region" description="Helical" evidence="8">
    <location>
        <begin position="1485"/>
        <end position="1502"/>
    </location>
</feature>
<dbReference type="InterPro" id="IPR051512">
    <property type="entry name" value="Inactive_Rhomboid"/>
</dbReference>
<feature type="transmembrane region" description="Helical" evidence="8">
    <location>
        <begin position="1435"/>
        <end position="1453"/>
    </location>
</feature>
<feature type="compositionally biased region" description="Low complexity" evidence="7">
    <location>
        <begin position="47"/>
        <end position="60"/>
    </location>
</feature>
<dbReference type="PANTHER" id="PTHR45965:SF3">
    <property type="entry name" value="INACTIVE RHOMBOID PROTEIN 1"/>
    <property type="match status" value="1"/>
</dbReference>
<feature type="transmembrane region" description="Helical" evidence="8">
    <location>
        <begin position="1514"/>
        <end position="1537"/>
    </location>
</feature>
<dbReference type="RefSeq" id="XP_025835908.1">
    <property type="nucleotide sequence ID" value="XM_025980123.1"/>
</dbReference>
<evidence type="ECO:0000259" key="9">
    <source>
        <dbReference type="Pfam" id="PF01694"/>
    </source>
</evidence>
<dbReference type="GeneID" id="108737260"/>
<evidence type="ECO:0000256" key="3">
    <source>
        <dbReference type="ARBA" id="ARBA00022692"/>
    </source>
</evidence>
<feature type="region of interest" description="Disordered" evidence="7">
    <location>
        <begin position="178"/>
        <end position="205"/>
    </location>
</feature>
<keyword evidence="6 8" id="KW-0472">Membrane</keyword>
<feature type="region of interest" description="Disordered" evidence="7">
    <location>
        <begin position="755"/>
        <end position="817"/>
    </location>
</feature>
<feature type="region of interest" description="Disordered" evidence="7">
    <location>
        <begin position="220"/>
        <end position="243"/>
    </location>
</feature>
<accession>A0A7F5RIU1</accession>
<feature type="compositionally biased region" description="Basic and acidic residues" evidence="7">
    <location>
        <begin position="81"/>
        <end position="97"/>
    </location>
</feature>
<name>A0A7F5RIU1_AGRPL</name>
<feature type="compositionally biased region" description="Basic and acidic residues" evidence="7">
    <location>
        <begin position="790"/>
        <end position="799"/>
    </location>
</feature>
<feature type="region of interest" description="Disordered" evidence="7">
    <location>
        <begin position="297"/>
        <end position="325"/>
    </location>
</feature>
<feature type="transmembrane region" description="Helical" evidence="8">
    <location>
        <begin position="1404"/>
        <end position="1423"/>
    </location>
</feature>
<sequence>MPADEDYGRRHNIIQNVSVPPIVAPVTDRYQDHSVADRVQQDSLQALQAPTATSSASSVQSPPPSGEKDFKTGERYNNIVGDHRFGSERSHSDRLPSGERYQGVSERYPLGNAMSSDRLVPNVSSHCHADQHQVLFVSDRYQPQKYSERYSPVKNVICLDRYHSHNAIDAMYSRANTPTDARYRQSSNGGEKERCSSSSERRTPVMDKYQATTDMYNSISRRSTAGTPGRHTPVERFRKNNNDKEQFCVATATDLQRRRERSRSADRKQQIDVDSCRFDQEKYFDERFPAIPCPERFATDEEKPNRPERISFSSAPYMTPPSPAPANSRFIPPPPLSPITTPSPDCYASNTFPSPTNTVPPPERFIPPPPLSPSPTEVYSPQKYDKIRDRYLTYSNELYTNYSHNRNQMATGYHLHYGGANGNSERVVITSTNPHVPVERYTPQQQQEPYCQYERYPKYGTISSNDPYMRRDLRFPQYRMPFYQQNNYQRIRYVTNPLRSKCCQYPECYQYCKSSPCSSSSSSVTSQGGKDVMQQKELVTSELVQCQNIRGSQQQQQEKVIQCFVGAKELSCPSFHLMPAAGRVEKKDVTCTGYVSPTLRTVRGQCRHGMCTSPSVEYVGHSGGRRVCATPPPRGSIGSVEGSVCSDQCCLRRSQQNTMTVAIWRPVSSQQQAQSQQTQQQQQQQQQQVTATTVQQPVQAASTSVQQSQSSSQNSNKSSSPSTTATDETQSQTQSQTTDDGSQQLLLRQSQQEQQLLLEKSQDVTSHPSSPHPSIPVHHRAVSLPVPPPERCRPERKVDYSQSERIPTRERPKLERTMSRKDAIKNFIKRETATFFGVDEQTEQDQQMRWLDRRKRLASRTYGPLKDEFQLPPSGRTLRRPVSEFPPSHAAPGTLHAERPDVLPGPSDIPDGVHYPTARVRRKNSVARMTWDGISYVVTTLARHRPRPRSQQTQWSRSYEPSVAKEPVSAEDEVFFEQPVSSVAPLPIPEGGVDVEDSGRAHPERVIHTDGEGATLEALEAPLRYSAAPGWRRSHYKAPRERSEQRREVGKSRIFSSLLDNMLDNSDRRQYGMGLIGRIFGRSIRKSITEDEEIQEQLDDLEDHRPYFTYWVTSVQILVLIISLICYGFGPFGIDLHARSGQVLVPSLSLQQVDYLEPANFWLGPRAADLIHLGAKFSPCMRIDEKIQQQIEKTRAKERETACCIRNDDSGCVQSSRADCSVRGLMPTNTISTWKKWRPGDAGPGGRISGSVCGLDPKYCDAPASVHPYEWPDDITKWPICRKMNTQLSVQKHSRDKSAEHMVCEVIGHPCCIGIHGMCKITTKEYCDFVRGNFHEEASLCSQVSCLDDVCGMIPFYFMEIPDQFYRLWTSIFLHAGVLQLFITIAIQYFFMRDVEKLTGSLRVGIIYIGSGVAGNLASAIFVPYRADVGPSGSHFGLLACLIVEVLNAWPMLKHPYRALCKLLLVTFVLFLIGLVPWVDNYAHLFGFVFGFLLSYALLPFISFGPYDRQKKIVLIWVCLLSAGILFACLVLLFYIIPVYDCEICSYFNCLPITNEFCASQNIDFKRDEPVV</sequence>
<dbReference type="Gene3D" id="1.20.1540.10">
    <property type="entry name" value="Rhomboid-like"/>
    <property type="match status" value="1"/>
</dbReference>
<dbReference type="GO" id="GO:0004252">
    <property type="term" value="F:serine-type endopeptidase activity"/>
    <property type="evidence" value="ECO:0007669"/>
    <property type="project" value="InterPro"/>
</dbReference>
<comment type="subcellular location">
    <subcellularLocation>
        <location evidence="1">Endoplasmic reticulum membrane</location>
        <topology evidence="1">Multi-pass membrane protein</topology>
    </subcellularLocation>
</comment>
<evidence type="ECO:0000256" key="4">
    <source>
        <dbReference type="ARBA" id="ARBA00022824"/>
    </source>
</evidence>
<dbReference type="OrthoDB" id="2146116at2759"/>
<feature type="compositionally biased region" description="Basic and acidic residues" evidence="7">
    <location>
        <begin position="232"/>
        <end position="243"/>
    </location>
</feature>
<evidence type="ECO:0000256" key="7">
    <source>
        <dbReference type="SAM" id="MobiDB-lite"/>
    </source>
</evidence>
<keyword evidence="10" id="KW-1185">Reference proteome</keyword>
<dbReference type="SUPFAM" id="SSF144091">
    <property type="entry name" value="Rhomboid-like"/>
    <property type="match status" value="1"/>
</dbReference>
<evidence type="ECO:0000256" key="5">
    <source>
        <dbReference type="ARBA" id="ARBA00022989"/>
    </source>
</evidence>
<evidence type="ECO:0000313" key="10">
    <source>
        <dbReference type="Proteomes" id="UP000192223"/>
    </source>
</evidence>
<evidence type="ECO:0000256" key="8">
    <source>
        <dbReference type="SAM" id="Phobius"/>
    </source>
</evidence>
<feature type="region of interest" description="Disordered" evidence="7">
    <location>
        <begin position="47"/>
        <end position="100"/>
    </location>
</feature>
<feature type="transmembrane region" description="Helical" evidence="8">
    <location>
        <begin position="1368"/>
        <end position="1392"/>
    </location>
</feature>
<dbReference type="GO" id="GO:0042058">
    <property type="term" value="P:regulation of epidermal growth factor receptor signaling pathway"/>
    <property type="evidence" value="ECO:0007669"/>
    <property type="project" value="TreeGrafter"/>
</dbReference>
<feature type="compositionally biased region" description="Polar residues" evidence="7">
    <location>
        <begin position="348"/>
        <end position="357"/>
    </location>
</feature>
<evidence type="ECO:0000313" key="11">
    <source>
        <dbReference type="RefSeq" id="XP_025835908.1"/>
    </source>
</evidence>
<proteinExistence type="inferred from homology"/>
<evidence type="ECO:0000256" key="1">
    <source>
        <dbReference type="ARBA" id="ARBA00004477"/>
    </source>
</evidence>
<feature type="transmembrane region" description="Helical" evidence="8">
    <location>
        <begin position="1460"/>
        <end position="1479"/>
    </location>
</feature>
<feature type="domain" description="Peptidase S54 rhomboid" evidence="9">
    <location>
        <begin position="1363"/>
        <end position="1500"/>
    </location>
</feature>
<dbReference type="Pfam" id="PF01694">
    <property type="entry name" value="Rhomboid"/>
    <property type="match status" value="1"/>
</dbReference>
<evidence type="ECO:0000256" key="2">
    <source>
        <dbReference type="ARBA" id="ARBA00009045"/>
    </source>
</evidence>
<dbReference type="InterPro" id="IPR035952">
    <property type="entry name" value="Rhomboid-like_sf"/>
</dbReference>
<evidence type="ECO:0000313" key="12">
    <source>
        <dbReference type="RefSeq" id="XP_025835909.1"/>
    </source>
</evidence>
<feature type="region of interest" description="Disordered" evidence="7">
    <location>
        <begin position="865"/>
        <end position="916"/>
    </location>
</feature>
<keyword evidence="4" id="KW-0256">Endoplasmic reticulum</keyword>
<keyword evidence="5 8" id="KW-1133">Transmembrane helix</keyword>
<dbReference type="RefSeq" id="XP_025835909.1">
    <property type="nucleotide sequence ID" value="XM_025980124.1"/>
</dbReference>
<keyword evidence="3 8" id="KW-0812">Transmembrane</keyword>
<feature type="compositionally biased region" description="Polar residues" evidence="7">
    <location>
        <begin position="178"/>
        <end position="189"/>
    </location>
</feature>
<feature type="compositionally biased region" description="Basic and acidic residues" evidence="7">
    <location>
        <begin position="190"/>
        <end position="205"/>
    </location>
</feature>
<dbReference type="PANTHER" id="PTHR45965">
    <property type="entry name" value="INACTIVE RHOMBOID PROTEIN"/>
    <property type="match status" value="1"/>
</dbReference>
<comment type="similarity">
    <text evidence="2">Belongs to the peptidase S54 family.</text>
</comment>
<organism evidence="10 11">
    <name type="scientific">Agrilus planipennis</name>
    <name type="common">Emerald ash borer</name>
    <name type="synonym">Agrilus marcopoli</name>
    <dbReference type="NCBI Taxonomy" id="224129"/>
    <lineage>
        <taxon>Eukaryota</taxon>
        <taxon>Metazoa</taxon>
        <taxon>Ecdysozoa</taxon>
        <taxon>Arthropoda</taxon>
        <taxon>Hexapoda</taxon>
        <taxon>Insecta</taxon>
        <taxon>Pterygota</taxon>
        <taxon>Neoptera</taxon>
        <taxon>Endopterygota</taxon>
        <taxon>Coleoptera</taxon>
        <taxon>Polyphaga</taxon>
        <taxon>Elateriformia</taxon>
        <taxon>Buprestoidea</taxon>
        <taxon>Buprestidae</taxon>
        <taxon>Agrilinae</taxon>
        <taxon>Agrilus</taxon>
    </lineage>
</organism>
<dbReference type="KEGG" id="apln:108737260"/>
<feature type="compositionally biased region" description="Basic and acidic residues" evidence="7">
    <location>
        <begin position="297"/>
        <end position="309"/>
    </location>
</feature>
<evidence type="ECO:0000256" key="6">
    <source>
        <dbReference type="ARBA" id="ARBA00023136"/>
    </source>
</evidence>